<dbReference type="Gene3D" id="2.60.40.3950">
    <property type="match status" value="1"/>
</dbReference>
<dbReference type="InterPro" id="IPR041239">
    <property type="entry name" value="DUF5605"/>
</dbReference>
<proteinExistence type="predicted"/>
<evidence type="ECO:0000313" key="2">
    <source>
        <dbReference type="EMBL" id="MBE1586698.1"/>
    </source>
</evidence>
<evidence type="ECO:0000313" key="3">
    <source>
        <dbReference type="Proteomes" id="UP000633509"/>
    </source>
</evidence>
<name>A0ABR9M1C4_9ACTN</name>
<organism evidence="2 3">
    <name type="scientific">Nonomuraea angiospora</name>
    <dbReference type="NCBI Taxonomy" id="46172"/>
    <lineage>
        <taxon>Bacteria</taxon>
        <taxon>Bacillati</taxon>
        <taxon>Actinomycetota</taxon>
        <taxon>Actinomycetes</taxon>
        <taxon>Streptosporangiales</taxon>
        <taxon>Streptosporangiaceae</taxon>
        <taxon>Nonomuraea</taxon>
    </lineage>
</organism>
<protein>
    <recommendedName>
        <fullName evidence="1">DUF5605 domain-containing protein</fullName>
    </recommendedName>
</protein>
<reference evidence="2 3" key="1">
    <citation type="submission" date="2020-10" db="EMBL/GenBank/DDBJ databases">
        <title>Sequencing the genomes of 1000 actinobacteria strains.</title>
        <authorList>
            <person name="Klenk H.-P."/>
        </authorList>
    </citation>
    <scope>NUCLEOTIDE SEQUENCE [LARGE SCALE GENOMIC DNA]</scope>
    <source>
        <strain evidence="2 3">DSM 43173</strain>
    </source>
</reference>
<gene>
    <name evidence="2" type="ORF">H4W80_004956</name>
</gene>
<dbReference type="RefSeq" id="WP_192787225.1">
    <property type="nucleotide sequence ID" value="NZ_JADBEK010000001.1"/>
</dbReference>
<dbReference type="Pfam" id="PF18310">
    <property type="entry name" value="DUF5605"/>
    <property type="match status" value="1"/>
</dbReference>
<dbReference type="Proteomes" id="UP000633509">
    <property type="component" value="Unassembled WGS sequence"/>
</dbReference>
<accession>A0ABR9M1C4</accession>
<feature type="domain" description="DUF5605" evidence="1">
    <location>
        <begin position="4"/>
        <end position="68"/>
    </location>
</feature>
<comment type="caution">
    <text evidence="2">The sequence shown here is derived from an EMBL/GenBank/DDBJ whole genome shotgun (WGS) entry which is preliminary data.</text>
</comment>
<sequence length="72" mass="8247">MESVTDKQTLRYLGRRQPATVSLDLPSRPHHVEVIDTWNMTITPISGVFEGSVRIELPGWPYLALRITEQEN</sequence>
<evidence type="ECO:0000259" key="1">
    <source>
        <dbReference type="Pfam" id="PF18310"/>
    </source>
</evidence>
<keyword evidence="3" id="KW-1185">Reference proteome</keyword>
<dbReference type="EMBL" id="JADBEK010000001">
    <property type="protein sequence ID" value="MBE1586698.1"/>
    <property type="molecule type" value="Genomic_DNA"/>
</dbReference>